<feature type="compositionally biased region" description="Basic and acidic residues" evidence="1">
    <location>
        <begin position="80"/>
        <end position="94"/>
    </location>
</feature>
<comment type="caution">
    <text evidence="2">The sequence shown here is derived from an EMBL/GenBank/DDBJ whole genome shotgun (WGS) entry which is preliminary data.</text>
</comment>
<evidence type="ECO:0000313" key="3">
    <source>
        <dbReference type="Proteomes" id="UP000838756"/>
    </source>
</evidence>
<dbReference type="EMBL" id="CAKXAJ010026001">
    <property type="protein sequence ID" value="CAH2250051.1"/>
    <property type="molecule type" value="Genomic_DNA"/>
</dbReference>
<keyword evidence="3" id="KW-1185">Reference proteome</keyword>
<dbReference type="OrthoDB" id="7384832at2759"/>
<organism evidence="2 3">
    <name type="scientific">Pararge aegeria aegeria</name>
    <dbReference type="NCBI Taxonomy" id="348720"/>
    <lineage>
        <taxon>Eukaryota</taxon>
        <taxon>Metazoa</taxon>
        <taxon>Ecdysozoa</taxon>
        <taxon>Arthropoda</taxon>
        <taxon>Hexapoda</taxon>
        <taxon>Insecta</taxon>
        <taxon>Pterygota</taxon>
        <taxon>Neoptera</taxon>
        <taxon>Endopterygota</taxon>
        <taxon>Lepidoptera</taxon>
        <taxon>Glossata</taxon>
        <taxon>Ditrysia</taxon>
        <taxon>Papilionoidea</taxon>
        <taxon>Nymphalidae</taxon>
        <taxon>Satyrinae</taxon>
        <taxon>Satyrini</taxon>
        <taxon>Parargina</taxon>
        <taxon>Pararge</taxon>
    </lineage>
</organism>
<protein>
    <submittedName>
        <fullName evidence="2">Jg12869 protein</fullName>
    </submittedName>
</protein>
<reference evidence="2" key="1">
    <citation type="submission" date="2022-03" db="EMBL/GenBank/DDBJ databases">
        <authorList>
            <person name="Lindestad O."/>
        </authorList>
    </citation>
    <scope>NUCLEOTIDE SEQUENCE</scope>
</reference>
<name>A0A8S4S579_9NEOP</name>
<feature type="region of interest" description="Disordered" evidence="1">
    <location>
        <begin position="71"/>
        <end position="100"/>
    </location>
</feature>
<gene>
    <name evidence="2" type="primary">jg12869</name>
    <name evidence="2" type="ORF">PAEG_LOCUS22017</name>
</gene>
<proteinExistence type="predicted"/>
<dbReference type="Proteomes" id="UP000838756">
    <property type="component" value="Unassembled WGS sequence"/>
</dbReference>
<evidence type="ECO:0000313" key="2">
    <source>
        <dbReference type="EMBL" id="CAH2250051.1"/>
    </source>
</evidence>
<accession>A0A8S4S579</accession>
<sequence>MLPMTYGSETWSQTTGLIRRLGGTQRTLERAMLGVSLRDQIRNGEIRRRTGLNIAQRVAKLKCQSSADQWTFGSQGGTTADRKTLRWSRWEPLDRSGSGP</sequence>
<dbReference type="AlphaFoldDB" id="A0A8S4S579"/>
<evidence type="ECO:0000256" key="1">
    <source>
        <dbReference type="SAM" id="MobiDB-lite"/>
    </source>
</evidence>